<evidence type="ECO:0000313" key="3">
    <source>
        <dbReference type="Proteomes" id="UP001281656"/>
    </source>
</evidence>
<dbReference type="InterPro" id="IPR048394">
    <property type="entry name" value="FakA-like_M"/>
</dbReference>
<dbReference type="InterPro" id="IPR050270">
    <property type="entry name" value="DegV_domain_contain"/>
</dbReference>
<dbReference type="Pfam" id="PF02734">
    <property type="entry name" value="Dak2"/>
    <property type="match status" value="1"/>
</dbReference>
<accession>A0ABU4JSE3</accession>
<dbReference type="InterPro" id="IPR019986">
    <property type="entry name" value="YloV-like"/>
</dbReference>
<keyword evidence="3" id="KW-1185">Reference proteome</keyword>
<feature type="domain" description="DhaL" evidence="1">
    <location>
        <begin position="9"/>
        <end position="199"/>
    </location>
</feature>
<dbReference type="Pfam" id="PF13684">
    <property type="entry name" value="FakA-like_C"/>
    <property type="match status" value="1"/>
</dbReference>
<proteinExistence type="predicted"/>
<dbReference type="RefSeq" id="WP_318797776.1">
    <property type="nucleotide sequence ID" value="NZ_JARUJP010000007.1"/>
</dbReference>
<dbReference type="SMART" id="SM01120">
    <property type="entry name" value="Dak2"/>
    <property type="match status" value="1"/>
</dbReference>
<evidence type="ECO:0000259" key="1">
    <source>
        <dbReference type="PROSITE" id="PS51480"/>
    </source>
</evidence>
<dbReference type="SUPFAM" id="SSF101473">
    <property type="entry name" value="DhaL-like"/>
    <property type="match status" value="1"/>
</dbReference>
<protein>
    <submittedName>
        <fullName evidence="2">DAK2 domain-containing protein</fullName>
    </submittedName>
</protein>
<organism evidence="2 3">
    <name type="scientific">Clostridium tanneri</name>
    <dbReference type="NCBI Taxonomy" id="3037988"/>
    <lineage>
        <taxon>Bacteria</taxon>
        <taxon>Bacillati</taxon>
        <taxon>Bacillota</taxon>
        <taxon>Clostridia</taxon>
        <taxon>Eubacteriales</taxon>
        <taxon>Clostridiaceae</taxon>
        <taxon>Clostridium</taxon>
    </lineage>
</organism>
<dbReference type="InterPro" id="IPR004007">
    <property type="entry name" value="DhaL_dom"/>
</dbReference>
<gene>
    <name evidence="2" type="ORF">P8V03_07860</name>
</gene>
<dbReference type="Proteomes" id="UP001281656">
    <property type="component" value="Unassembled WGS sequence"/>
</dbReference>
<dbReference type="PANTHER" id="PTHR33434:SF4">
    <property type="entry name" value="PHOSPHATASE PROTEIN"/>
    <property type="match status" value="1"/>
</dbReference>
<reference evidence="2 3" key="1">
    <citation type="submission" date="2023-04" db="EMBL/GenBank/DDBJ databases">
        <title>Clostridium tannerae sp. nov., isolated from the fecal material of an alpaca.</title>
        <authorList>
            <person name="Miller S."/>
            <person name="Hendry M."/>
            <person name="King J."/>
            <person name="Sankaranarayanan K."/>
            <person name="Lawson P.A."/>
        </authorList>
    </citation>
    <scope>NUCLEOTIDE SEQUENCE [LARGE SCALE GENOMIC DNA]</scope>
    <source>
        <strain evidence="2 3">A1-XYC3</strain>
    </source>
</reference>
<evidence type="ECO:0000313" key="2">
    <source>
        <dbReference type="EMBL" id="MDW8801070.1"/>
    </source>
</evidence>
<comment type="caution">
    <text evidence="2">The sequence shown here is derived from an EMBL/GenBank/DDBJ whole genome shotgun (WGS) entry which is preliminary data.</text>
</comment>
<sequence>MEYLKIDGQSFYNMVVNASNKLEEQKEYVNSLNVFPVPDGDTGTNMSMTFRTAVSEIEGMNTAEVGDIAKKLAKGALMGARGNSGVILSQIFRGIAKGLEGKKEVEAEDFANSLMEGSKSAYKAVMRPTEGTILTIIRAAGESAIKSTHTDVAELLEEVCQYSKSILNKTPEMLPVLKKAKVVDAGGMGLLIILQGMYEALKENMELVHIKEAKEPIAESAAKNLGEQDITYGYCTEFFIRSSNSDIDRFKNELETMGDSMVMVNDEDIIKVHIHTDDPGWVLSQAIKLGELSRIKIDNMREQHRHVLDIDKKPYREEKAVDSESEDINTETSEVPKKYAFISVAMGEGIKNIFEDLGVDFVIEGGQTMNPSTQDILQCINKINAENIFVLPNNKNIIMAANQAAELSDKNVKVIGTKTIPQGITAVTAFNPDLALQDNIHAMEQGINAVTSGSVTYAVRDTEMDGNNISEGDILGLIEGKIQEVGEDMFTVCENIIHSAVTEDSELITIFYGKDCDEEKVNEFVKKLEEKYPDADVQCYNGEQPLYYFIVSVE</sequence>
<dbReference type="NCBIfam" id="TIGR03599">
    <property type="entry name" value="YloV"/>
    <property type="match status" value="1"/>
</dbReference>
<dbReference type="EMBL" id="JARUJP010000007">
    <property type="protein sequence ID" value="MDW8801070.1"/>
    <property type="molecule type" value="Genomic_DNA"/>
</dbReference>
<dbReference type="InterPro" id="IPR036117">
    <property type="entry name" value="DhaL_dom_sf"/>
</dbReference>
<dbReference type="InterPro" id="IPR033470">
    <property type="entry name" value="FakA-like_C"/>
</dbReference>
<dbReference type="Pfam" id="PF21645">
    <property type="entry name" value="FakA-like_M"/>
    <property type="match status" value="1"/>
</dbReference>
<dbReference type="PANTHER" id="PTHR33434">
    <property type="entry name" value="DEGV DOMAIN-CONTAINING PROTEIN DR_1986-RELATED"/>
    <property type="match status" value="1"/>
</dbReference>
<dbReference type="PROSITE" id="PS51480">
    <property type="entry name" value="DHAL"/>
    <property type="match status" value="1"/>
</dbReference>
<dbReference type="Gene3D" id="1.25.40.340">
    <property type="match status" value="1"/>
</dbReference>
<name>A0ABU4JSE3_9CLOT</name>
<dbReference type="SMART" id="SM01121">
    <property type="entry name" value="Dak1_2"/>
    <property type="match status" value="1"/>
</dbReference>